<evidence type="ECO:0000256" key="6">
    <source>
        <dbReference type="ARBA" id="ARBA00022833"/>
    </source>
</evidence>
<evidence type="ECO:0000256" key="7">
    <source>
        <dbReference type="ARBA" id="ARBA00023027"/>
    </source>
</evidence>
<dbReference type="Pfam" id="PF01761">
    <property type="entry name" value="DHQ_synthase"/>
    <property type="match status" value="1"/>
</dbReference>
<accession>A0ABW5SEG4</accession>
<keyword evidence="7" id="KW-0520">NAD</keyword>
<feature type="domain" description="3-dehydroquinate synthase N-terminal" evidence="11">
    <location>
        <begin position="62"/>
        <end position="174"/>
    </location>
</feature>
<dbReference type="InterPro" id="IPR050071">
    <property type="entry name" value="Dehydroquinate_synthase"/>
</dbReference>
<dbReference type="EMBL" id="JBHULZ010000023">
    <property type="protein sequence ID" value="MFD2697072.1"/>
    <property type="molecule type" value="Genomic_DNA"/>
</dbReference>
<dbReference type="NCBIfam" id="TIGR01357">
    <property type="entry name" value="aroB"/>
    <property type="match status" value="1"/>
</dbReference>
<keyword evidence="14" id="KW-1185">Reference proteome</keyword>
<dbReference type="GO" id="GO:0003856">
    <property type="term" value="F:3-dehydroquinate synthase activity"/>
    <property type="evidence" value="ECO:0007669"/>
    <property type="project" value="UniProtKB-EC"/>
</dbReference>
<evidence type="ECO:0000256" key="10">
    <source>
        <dbReference type="NCBIfam" id="TIGR01357"/>
    </source>
</evidence>
<dbReference type="PANTHER" id="PTHR43622">
    <property type="entry name" value="3-DEHYDROQUINATE SYNTHASE"/>
    <property type="match status" value="1"/>
</dbReference>
<comment type="cofactor">
    <cofactor evidence="2">
        <name>Co(2+)</name>
        <dbReference type="ChEBI" id="CHEBI:48828"/>
    </cofactor>
</comment>
<dbReference type="Gene3D" id="3.40.50.1970">
    <property type="match status" value="1"/>
</dbReference>
<dbReference type="InterPro" id="IPR030963">
    <property type="entry name" value="DHQ_synth_fam"/>
</dbReference>
<evidence type="ECO:0000256" key="4">
    <source>
        <dbReference type="ARBA" id="ARBA00022723"/>
    </source>
</evidence>
<organism evidence="13 14">
    <name type="scientific">Mesonia sediminis</name>
    <dbReference type="NCBI Taxonomy" id="1703946"/>
    <lineage>
        <taxon>Bacteria</taxon>
        <taxon>Pseudomonadati</taxon>
        <taxon>Bacteroidota</taxon>
        <taxon>Flavobacteriia</taxon>
        <taxon>Flavobacteriales</taxon>
        <taxon>Flavobacteriaceae</taxon>
        <taxon>Mesonia</taxon>
    </lineage>
</organism>
<sequence length="355" mass="39503">MKAIPSVNNTVYFVEEAYQKLNDCLATNCFSKVFILVDTQTQINCLPQFLPLLQTNITIEVIEIDSGEQNKNLQTCKGVWEALADLGADRKSLLINLGGGVVTDLGGFVASTYQRGIAYINIPTSLLAMVDASIGGKTGIDLGNLKNQIGVINDAKMVLIDPKFLATLPANQMRSGLAEMLKHGLIADKNYWKKMTDLSQLNLTHLNELIYRSIEIKNEIISDDLFEDGIRKTLNFGHTLGHAIEAHYLNQSNENVLHGEAVAAGMIMAAFLSHKLTQFPKEDLEELSKVIKKYFGTLSIKEEDVPEILDLLKHDKKNSHGKVLFVLLSQIAQPQIDCKIPKNLLKEAFTFYRQV</sequence>
<evidence type="ECO:0000256" key="3">
    <source>
        <dbReference type="ARBA" id="ARBA00003485"/>
    </source>
</evidence>
<evidence type="ECO:0000313" key="14">
    <source>
        <dbReference type="Proteomes" id="UP001597357"/>
    </source>
</evidence>
<keyword evidence="8 13" id="KW-0456">Lyase</keyword>
<evidence type="ECO:0000259" key="11">
    <source>
        <dbReference type="Pfam" id="PF01761"/>
    </source>
</evidence>
<protein>
    <recommendedName>
        <fullName evidence="10">3-dehydroquinate synthase</fullName>
        <ecNumber evidence="10">4.2.3.4</ecNumber>
    </recommendedName>
</protein>
<dbReference type="Gene3D" id="1.20.1090.10">
    <property type="entry name" value="Dehydroquinate synthase-like - alpha domain"/>
    <property type="match status" value="1"/>
</dbReference>
<dbReference type="Pfam" id="PF24621">
    <property type="entry name" value="DHQS_C"/>
    <property type="match status" value="1"/>
</dbReference>
<name>A0ABW5SEG4_9FLAO</name>
<dbReference type="RefSeq" id="WP_379044259.1">
    <property type="nucleotide sequence ID" value="NZ_JBHULZ010000023.1"/>
</dbReference>
<gene>
    <name evidence="13" type="primary">aroB</name>
    <name evidence="13" type="ORF">ACFSQ0_03635</name>
</gene>
<keyword evidence="4" id="KW-0479">Metal-binding</keyword>
<keyword evidence="5" id="KW-0547">Nucleotide-binding</keyword>
<dbReference type="EC" id="4.2.3.4" evidence="10"/>
<evidence type="ECO:0000256" key="2">
    <source>
        <dbReference type="ARBA" id="ARBA00001941"/>
    </source>
</evidence>
<dbReference type="Proteomes" id="UP001597357">
    <property type="component" value="Unassembled WGS sequence"/>
</dbReference>
<dbReference type="InterPro" id="IPR030960">
    <property type="entry name" value="DHQS/DOIS_N"/>
</dbReference>
<evidence type="ECO:0000256" key="8">
    <source>
        <dbReference type="ARBA" id="ARBA00023239"/>
    </source>
</evidence>
<comment type="cofactor">
    <cofactor evidence="1">
        <name>NAD(+)</name>
        <dbReference type="ChEBI" id="CHEBI:57540"/>
    </cofactor>
</comment>
<evidence type="ECO:0000259" key="12">
    <source>
        <dbReference type="Pfam" id="PF24621"/>
    </source>
</evidence>
<proteinExistence type="predicted"/>
<comment type="caution">
    <text evidence="13">The sequence shown here is derived from an EMBL/GenBank/DDBJ whole genome shotgun (WGS) entry which is preliminary data.</text>
</comment>
<feature type="domain" description="3-dehydroquinate synthase C-terminal" evidence="12">
    <location>
        <begin position="176"/>
        <end position="318"/>
    </location>
</feature>
<keyword evidence="6" id="KW-0862">Zinc</keyword>
<keyword evidence="9" id="KW-0170">Cobalt</keyword>
<dbReference type="SUPFAM" id="SSF56796">
    <property type="entry name" value="Dehydroquinate synthase-like"/>
    <property type="match status" value="1"/>
</dbReference>
<comment type="function">
    <text evidence="3">Catalyzes the conversion of 3-deoxy-D-arabino-heptulosonate 7-phosphate (DAHP) to dehydroquinate (DHQ).</text>
</comment>
<evidence type="ECO:0000256" key="9">
    <source>
        <dbReference type="ARBA" id="ARBA00023285"/>
    </source>
</evidence>
<evidence type="ECO:0000313" key="13">
    <source>
        <dbReference type="EMBL" id="MFD2697072.1"/>
    </source>
</evidence>
<dbReference type="InterPro" id="IPR056179">
    <property type="entry name" value="DHQS_C"/>
</dbReference>
<evidence type="ECO:0000256" key="1">
    <source>
        <dbReference type="ARBA" id="ARBA00001911"/>
    </source>
</evidence>
<dbReference type="PIRSF" id="PIRSF001455">
    <property type="entry name" value="DHQ_synth"/>
    <property type="match status" value="1"/>
</dbReference>
<reference evidence="14" key="1">
    <citation type="journal article" date="2019" name="Int. J. Syst. Evol. Microbiol.">
        <title>The Global Catalogue of Microorganisms (GCM) 10K type strain sequencing project: providing services to taxonomists for standard genome sequencing and annotation.</title>
        <authorList>
            <consortium name="The Broad Institute Genomics Platform"/>
            <consortium name="The Broad Institute Genome Sequencing Center for Infectious Disease"/>
            <person name="Wu L."/>
            <person name="Ma J."/>
        </authorList>
    </citation>
    <scope>NUCLEOTIDE SEQUENCE [LARGE SCALE GENOMIC DNA]</scope>
    <source>
        <strain evidence="14">KCTC 42255</strain>
    </source>
</reference>
<dbReference type="PANTHER" id="PTHR43622:SF1">
    <property type="entry name" value="3-DEHYDROQUINATE SYNTHASE"/>
    <property type="match status" value="1"/>
</dbReference>
<evidence type="ECO:0000256" key="5">
    <source>
        <dbReference type="ARBA" id="ARBA00022741"/>
    </source>
</evidence>
<dbReference type="InterPro" id="IPR016037">
    <property type="entry name" value="DHQ_synth_AroB"/>
</dbReference>
<dbReference type="CDD" id="cd08195">
    <property type="entry name" value="DHQS"/>
    <property type="match status" value="1"/>
</dbReference>